<feature type="domain" description="RING-type" evidence="2">
    <location>
        <begin position="83"/>
        <end position="121"/>
    </location>
</feature>
<keyword evidence="1" id="KW-0479">Metal-binding</keyword>
<dbReference type="GeneID" id="70224278"/>
<accession>A0A9P9JUA0</accession>
<organism evidence="3 4">
    <name type="scientific">Fusarium redolens</name>
    <dbReference type="NCBI Taxonomy" id="48865"/>
    <lineage>
        <taxon>Eukaryota</taxon>
        <taxon>Fungi</taxon>
        <taxon>Dikarya</taxon>
        <taxon>Ascomycota</taxon>
        <taxon>Pezizomycotina</taxon>
        <taxon>Sordariomycetes</taxon>
        <taxon>Hypocreomycetidae</taxon>
        <taxon>Hypocreales</taxon>
        <taxon>Nectriaceae</taxon>
        <taxon>Fusarium</taxon>
        <taxon>Fusarium redolens species complex</taxon>
    </lineage>
</organism>
<sequence>MPVHQQQSRQRNTNLLIHDIFQGGENTTVHWEPVSQPVAVAWPIECLVSHEAKRHCITQQDVNNLVDFGDLEYTSKIKDQLVCPICIGVFVTPIVTPCGHLFCLEYIQKHHRTCQCCPLDRRRIQANRTRLAKGLMDEIGGLDVLCPNSKLGCTREMRRDGVVQHLLTCCYTAENLLQTSRSKINTDVT</sequence>
<comment type="caution">
    <text evidence="3">The sequence shown here is derived from an EMBL/GenBank/DDBJ whole genome shotgun (WGS) entry which is preliminary data.</text>
</comment>
<reference evidence="3" key="1">
    <citation type="journal article" date="2021" name="Nat. Commun.">
        <title>Genetic determinants of endophytism in the Arabidopsis root mycobiome.</title>
        <authorList>
            <person name="Mesny F."/>
            <person name="Miyauchi S."/>
            <person name="Thiergart T."/>
            <person name="Pickel B."/>
            <person name="Atanasova L."/>
            <person name="Karlsson M."/>
            <person name="Huettel B."/>
            <person name="Barry K.W."/>
            <person name="Haridas S."/>
            <person name="Chen C."/>
            <person name="Bauer D."/>
            <person name="Andreopoulos W."/>
            <person name="Pangilinan J."/>
            <person name="LaButti K."/>
            <person name="Riley R."/>
            <person name="Lipzen A."/>
            <person name="Clum A."/>
            <person name="Drula E."/>
            <person name="Henrissat B."/>
            <person name="Kohler A."/>
            <person name="Grigoriev I.V."/>
            <person name="Martin F.M."/>
            <person name="Hacquard S."/>
        </authorList>
    </citation>
    <scope>NUCLEOTIDE SEQUENCE</scope>
    <source>
        <strain evidence="3">MPI-CAGE-AT-0023</strain>
    </source>
</reference>
<keyword evidence="1" id="KW-0862">Zinc</keyword>
<dbReference type="Proteomes" id="UP000720189">
    <property type="component" value="Unassembled WGS sequence"/>
</dbReference>
<dbReference type="EMBL" id="JAGMUX010000026">
    <property type="protein sequence ID" value="KAH7224310.1"/>
    <property type="molecule type" value="Genomic_DNA"/>
</dbReference>
<dbReference type="PANTHER" id="PTHR10131:SF94">
    <property type="entry name" value="TNF RECEPTOR-ASSOCIATED FACTOR 4"/>
    <property type="match status" value="1"/>
</dbReference>
<dbReference type="AlphaFoldDB" id="A0A9P9JUA0"/>
<dbReference type="SUPFAM" id="SSF57850">
    <property type="entry name" value="RING/U-box"/>
    <property type="match status" value="1"/>
</dbReference>
<keyword evidence="1" id="KW-0863">Zinc-finger</keyword>
<dbReference type="PANTHER" id="PTHR10131">
    <property type="entry name" value="TNF RECEPTOR ASSOCIATED FACTOR"/>
    <property type="match status" value="1"/>
</dbReference>
<protein>
    <recommendedName>
        <fullName evidence="2">RING-type domain-containing protein</fullName>
    </recommendedName>
</protein>
<dbReference type="OrthoDB" id="1630758at2759"/>
<dbReference type="RefSeq" id="XP_046042371.1">
    <property type="nucleotide sequence ID" value="XM_046194324.1"/>
</dbReference>
<dbReference type="GO" id="GO:0008270">
    <property type="term" value="F:zinc ion binding"/>
    <property type="evidence" value="ECO:0007669"/>
    <property type="project" value="UniProtKB-KW"/>
</dbReference>
<dbReference type="Gene3D" id="3.30.40.10">
    <property type="entry name" value="Zinc/RING finger domain, C3HC4 (zinc finger)"/>
    <property type="match status" value="1"/>
</dbReference>
<gene>
    <name evidence="3" type="ORF">BKA55DRAFT_584429</name>
</gene>
<evidence type="ECO:0000259" key="2">
    <source>
        <dbReference type="PROSITE" id="PS50089"/>
    </source>
</evidence>
<proteinExistence type="predicted"/>
<dbReference type="PROSITE" id="PS50089">
    <property type="entry name" value="ZF_RING_2"/>
    <property type="match status" value="1"/>
</dbReference>
<keyword evidence="4" id="KW-1185">Reference proteome</keyword>
<dbReference type="InterPro" id="IPR013083">
    <property type="entry name" value="Znf_RING/FYVE/PHD"/>
</dbReference>
<evidence type="ECO:0000313" key="4">
    <source>
        <dbReference type="Proteomes" id="UP000720189"/>
    </source>
</evidence>
<evidence type="ECO:0000313" key="3">
    <source>
        <dbReference type="EMBL" id="KAH7224310.1"/>
    </source>
</evidence>
<dbReference type="InterPro" id="IPR001841">
    <property type="entry name" value="Znf_RING"/>
</dbReference>
<name>A0A9P9JUA0_FUSRE</name>
<evidence type="ECO:0000256" key="1">
    <source>
        <dbReference type="PROSITE-ProRule" id="PRU00175"/>
    </source>
</evidence>